<gene>
    <name evidence="11" type="ORF">CDL12_13759</name>
</gene>
<dbReference type="PROSITE" id="PS00141">
    <property type="entry name" value="ASP_PROTEASE"/>
    <property type="match status" value="2"/>
</dbReference>
<evidence type="ECO:0000256" key="1">
    <source>
        <dbReference type="ARBA" id="ARBA00004613"/>
    </source>
</evidence>
<dbReference type="InterPro" id="IPR032861">
    <property type="entry name" value="TAXi_N"/>
</dbReference>
<dbReference type="STRING" id="429701.A0A2G9H7W9"/>
<feature type="chain" id="PRO_5013863205" evidence="9">
    <location>
        <begin position="22"/>
        <end position="443"/>
    </location>
</feature>
<dbReference type="GO" id="GO:0006508">
    <property type="term" value="P:proteolysis"/>
    <property type="evidence" value="ECO:0007669"/>
    <property type="project" value="UniProtKB-KW"/>
</dbReference>
<dbReference type="Pfam" id="PF14541">
    <property type="entry name" value="TAXi_C"/>
    <property type="match status" value="1"/>
</dbReference>
<evidence type="ECO:0000256" key="9">
    <source>
        <dbReference type="SAM" id="SignalP"/>
    </source>
</evidence>
<accession>A0A2G9H7W9</accession>
<dbReference type="SUPFAM" id="SSF50630">
    <property type="entry name" value="Acid proteases"/>
    <property type="match status" value="1"/>
</dbReference>
<protein>
    <submittedName>
        <fullName evidence="11">Aspartyl protease</fullName>
        <ecNumber evidence="11">3.4.23.12</ecNumber>
    </submittedName>
</protein>
<dbReference type="PROSITE" id="PS51767">
    <property type="entry name" value="PEPTIDASE_A1"/>
    <property type="match status" value="1"/>
</dbReference>
<dbReference type="InterPro" id="IPR001969">
    <property type="entry name" value="Aspartic_peptidase_AS"/>
</dbReference>
<dbReference type="PANTHER" id="PTHR47967:SF128">
    <property type="entry name" value="ASPARTIC PROTEINASE CDR1-LIKE"/>
    <property type="match status" value="1"/>
</dbReference>
<dbReference type="InterPro" id="IPR034161">
    <property type="entry name" value="Pepsin-like_plant"/>
</dbReference>
<name>A0A2G9H7W9_9LAMI</name>
<dbReference type="FunFam" id="2.40.70.10:FF:000016">
    <property type="entry name" value="Probable aspartic protease At2g35615"/>
    <property type="match status" value="1"/>
</dbReference>
<dbReference type="InterPro" id="IPR033121">
    <property type="entry name" value="PEPTIDASE_A1"/>
</dbReference>
<comment type="similarity">
    <text evidence="2">Belongs to the peptidase A1 family.</text>
</comment>
<keyword evidence="7 11" id="KW-0378">Hydrolase</keyword>
<dbReference type="EC" id="3.4.23.12" evidence="11"/>
<evidence type="ECO:0000256" key="7">
    <source>
        <dbReference type="ARBA" id="ARBA00022801"/>
    </source>
</evidence>
<sequence length="443" mass="48858">MAFYNKPFSFFLSNLILSCFASVCLISSSEKTKNSGVTIDLIHRDSPLSPFYDSSITQFEQLRNSFRRSLLRQSFLKTVHSRSTLESPEAPLTPIVGEYLMKINIGTPPVEVVAVADTGSDLTWTQCTPCPECYKQKAPLFEPRKSKTYTNISCSSQQCQDLDYVYTDCDDKNVCVYDTTYGDSSTSRKDLALETFTFDENVTFPNVVFGCGHDNYGTFKETASGIIGLGGGRVSIVKQLEKSIGGRFSYCLTTLDSNASSKISFGPNAIVKGPKVLSTPLVKKSLDTFYYLTLEAISIGNKRLEHNLFSKAPVQEGNIIIDSGTTLTLLPQSFYNKLESTLVKAINATPMSNPQGTSKLCYKLPTNGKFNSPPIIAHFKGTDLVLPQENTFVEVEKGVVCLTLVPSDNISIFGNLHQVNYLIGYDLENGKLNFLPTDCSKPK</sequence>
<dbReference type="EMBL" id="NKXS01002444">
    <property type="protein sequence ID" value="PIN13612.1"/>
    <property type="molecule type" value="Genomic_DNA"/>
</dbReference>
<dbReference type="FunFam" id="2.40.70.10:FF:000050">
    <property type="entry name" value="Aspartic proteinase CDR1"/>
    <property type="match status" value="1"/>
</dbReference>
<comment type="subcellular location">
    <subcellularLocation>
        <location evidence="1">Secreted</location>
    </subcellularLocation>
</comment>
<keyword evidence="8" id="KW-0325">Glycoprotein</keyword>
<organism evidence="11 12">
    <name type="scientific">Handroanthus impetiginosus</name>
    <dbReference type="NCBI Taxonomy" id="429701"/>
    <lineage>
        <taxon>Eukaryota</taxon>
        <taxon>Viridiplantae</taxon>
        <taxon>Streptophyta</taxon>
        <taxon>Embryophyta</taxon>
        <taxon>Tracheophyta</taxon>
        <taxon>Spermatophyta</taxon>
        <taxon>Magnoliopsida</taxon>
        <taxon>eudicotyledons</taxon>
        <taxon>Gunneridae</taxon>
        <taxon>Pentapetalae</taxon>
        <taxon>asterids</taxon>
        <taxon>lamiids</taxon>
        <taxon>Lamiales</taxon>
        <taxon>Bignoniaceae</taxon>
        <taxon>Crescentiina</taxon>
        <taxon>Tabebuia alliance</taxon>
        <taxon>Handroanthus</taxon>
    </lineage>
</organism>
<dbReference type="CDD" id="cd05476">
    <property type="entry name" value="pepsin_A_like_plant"/>
    <property type="match status" value="1"/>
</dbReference>
<feature type="domain" description="Peptidase A1" evidence="10">
    <location>
        <begin position="99"/>
        <end position="435"/>
    </location>
</feature>
<keyword evidence="12" id="KW-1185">Reference proteome</keyword>
<dbReference type="InterPro" id="IPR032799">
    <property type="entry name" value="TAXi_C"/>
</dbReference>
<feature type="signal peptide" evidence="9">
    <location>
        <begin position="1"/>
        <end position="21"/>
    </location>
</feature>
<dbReference type="Pfam" id="PF14543">
    <property type="entry name" value="TAXi_N"/>
    <property type="match status" value="1"/>
</dbReference>
<evidence type="ECO:0000256" key="5">
    <source>
        <dbReference type="ARBA" id="ARBA00022729"/>
    </source>
</evidence>
<proteinExistence type="inferred from homology"/>
<dbReference type="GO" id="GO:0005576">
    <property type="term" value="C:extracellular region"/>
    <property type="evidence" value="ECO:0007669"/>
    <property type="project" value="UniProtKB-SubCell"/>
</dbReference>
<dbReference type="PROSITE" id="PS51257">
    <property type="entry name" value="PROKAR_LIPOPROTEIN"/>
    <property type="match status" value="1"/>
</dbReference>
<evidence type="ECO:0000256" key="4">
    <source>
        <dbReference type="ARBA" id="ARBA00022670"/>
    </source>
</evidence>
<evidence type="ECO:0000256" key="3">
    <source>
        <dbReference type="ARBA" id="ARBA00022525"/>
    </source>
</evidence>
<keyword evidence="6" id="KW-0064">Aspartyl protease</keyword>
<dbReference type="GO" id="GO:0004190">
    <property type="term" value="F:aspartic-type endopeptidase activity"/>
    <property type="evidence" value="ECO:0007669"/>
    <property type="project" value="UniProtKB-KW"/>
</dbReference>
<dbReference type="Proteomes" id="UP000231279">
    <property type="component" value="Unassembled WGS sequence"/>
</dbReference>
<evidence type="ECO:0000313" key="12">
    <source>
        <dbReference type="Proteomes" id="UP000231279"/>
    </source>
</evidence>
<keyword evidence="5 9" id="KW-0732">Signal</keyword>
<keyword evidence="4 11" id="KW-0645">Protease</keyword>
<evidence type="ECO:0000256" key="2">
    <source>
        <dbReference type="ARBA" id="ARBA00007447"/>
    </source>
</evidence>
<evidence type="ECO:0000313" key="11">
    <source>
        <dbReference type="EMBL" id="PIN13612.1"/>
    </source>
</evidence>
<evidence type="ECO:0000256" key="6">
    <source>
        <dbReference type="ARBA" id="ARBA00022750"/>
    </source>
</evidence>
<comment type="caution">
    <text evidence="11">The sequence shown here is derived from an EMBL/GenBank/DDBJ whole genome shotgun (WGS) entry which is preliminary data.</text>
</comment>
<dbReference type="PANTHER" id="PTHR47967">
    <property type="entry name" value="OS07G0603500 PROTEIN-RELATED"/>
    <property type="match status" value="1"/>
</dbReference>
<evidence type="ECO:0000256" key="8">
    <source>
        <dbReference type="ARBA" id="ARBA00023180"/>
    </source>
</evidence>
<evidence type="ECO:0000259" key="10">
    <source>
        <dbReference type="PROSITE" id="PS51767"/>
    </source>
</evidence>
<dbReference type="InterPro" id="IPR021109">
    <property type="entry name" value="Peptidase_aspartic_dom_sf"/>
</dbReference>
<dbReference type="Gene3D" id="2.40.70.10">
    <property type="entry name" value="Acid Proteases"/>
    <property type="match status" value="2"/>
</dbReference>
<keyword evidence="3" id="KW-0964">Secreted</keyword>
<dbReference type="OrthoDB" id="2747330at2759"/>
<dbReference type="AlphaFoldDB" id="A0A2G9H7W9"/>
<reference evidence="12" key="1">
    <citation type="journal article" date="2018" name="Gigascience">
        <title>Genome assembly of the Pink Ipe (Handroanthus impetiginosus, Bignoniaceae), a highly valued, ecologically keystone Neotropical timber forest tree.</title>
        <authorList>
            <person name="Silva-Junior O.B."/>
            <person name="Grattapaglia D."/>
            <person name="Novaes E."/>
            <person name="Collevatti R.G."/>
        </authorList>
    </citation>
    <scope>NUCLEOTIDE SEQUENCE [LARGE SCALE GENOMIC DNA]</scope>
    <source>
        <strain evidence="12">cv. UFG-1</strain>
    </source>
</reference>
<dbReference type="InterPro" id="IPR051708">
    <property type="entry name" value="Plant_Aspart_Prot_A1"/>
</dbReference>